<proteinExistence type="predicted"/>
<dbReference type="Proteomes" id="UP001207468">
    <property type="component" value="Unassembled WGS sequence"/>
</dbReference>
<organism evidence="1 2">
    <name type="scientific">Russula earlei</name>
    <dbReference type="NCBI Taxonomy" id="71964"/>
    <lineage>
        <taxon>Eukaryota</taxon>
        <taxon>Fungi</taxon>
        <taxon>Dikarya</taxon>
        <taxon>Basidiomycota</taxon>
        <taxon>Agaricomycotina</taxon>
        <taxon>Agaricomycetes</taxon>
        <taxon>Russulales</taxon>
        <taxon>Russulaceae</taxon>
        <taxon>Russula</taxon>
    </lineage>
</organism>
<accession>A0ACC0U8P8</accession>
<evidence type="ECO:0000313" key="1">
    <source>
        <dbReference type="EMBL" id="KAI9508069.1"/>
    </source>
</evidence>
<name>A0ACC0U8P8_9AGAM</name>
<protein>
    <submittedName>
        <fullName evidence="1">G-protein alpha subunit-domain-containing protein</fullName>
    </submittedName>
</protein>
<sequence>MISFTSWQQRRAEKRAQSRAKARSDEIDHELEEQSKDSRQRYDILLISTPGSEAEAFATVKQMKLSHDDCTNEELADFRPVIWKILLENSRSIATALRSLKPKHTSRAMKANSEFIMNHRRDIDNPEFMFRPQFAQVVQNFWTDDVIPVLLDHPSALSLADNAEYFFSEAQRIATEEYVPSIEDVYGQQGKFRKWIHLFEGVTSIMFFASLSDYDEPGASSRSPRTRLIESLNLFEAIVNSHWFFADIDHTVLDGNRRIQNQTP</sequence>
<evidence type="ECO:0000313" key="2">
    <source>
        <dbReference type="Proteomes" id="UP001207468"/>
    </source>
</evidence>
<keyword evidence="2" id="KW-1185">Reference proteome</keyword>
<reference evidence="1" key="1">
    <citation type="submission" date="2021-03" db="EMBL/GenBank/DDBJ databases">
        <title>Evolutionary priming and transition to the ectomycorrhizal habit in an iconic lineage of mushroom-forming fungi: is preadaptation a requirement?</title>
        <authorList>
            <consortium name="DOE Joint Genome Institute"/>
            <person name="Looney B.P."/>
            <person name="Miyauchi S."/>
            <person name="Morin E."/>
            <person name="Drula E."/>
            <person name="Courty P.E."/>
            <person name="Chicoki N."/>
            <person name="Fauchery L."/>
            <person name="Kohler A."/>
            <person name="Kuo A."/>
            <person name="LaButti K."/>
            <person name="Pangilinan J."/>
            <person name="Lipzen A."/>
            <person name="Riley R."/>
            <person name="Andreopoulos W."/>
            <person name="He G."/>
            <person name="Johnson J."/>
            <person name="Barry K.W."/>
            <person name="Grigoriev I.V."/>
            <person name="Nagy L."/>
            <person name="Hibbett D."/>
            <person name="Henrissat B."/>
            <person name="Matheny P.B."/>
            <person name="Labbe J."/>
            <person name="Martin A.F."/>
        </authorList>
    </citation>
    <scope>NUCLEOTIDE SEQUENCE</scope>
    <source>
        <strain evidence="1">BPL698</strain>
    </source>
</reference>
<comment type="caution">
    <text evidence="1">The sequence shown here is derived from an EMBL/GenBank/DDBJ whole genome shotgun (WGS) entry which is preliminary data.</text>
</comment>
<gene>
    <name evidence="1" type="ORF">F5148DRAFT_1303904</name>
</gene>
<dbReference type="EMBL" id="JAGFNK010000102">
    <property type="protein sequence ID" value="KAI9508069.1"/>
    <property type="molecule type" value="Genomic_DNA"/>
</dbReference>